<evidence type="ECO:0000256" key="6">
    <source>
        <dbReference type="ARBA" id="ARBA00023134"/>
    </source>
</evidence>
<feature type="compositionally biased region" description="Basic and acidic residues" evidence="7">
    <location>
        <begin position="189"/>
        <end position="199"/>
    </location>
</feature>
<dbReference type="SUPFAM" id="SSF52156">
    <property type="entry name" value="Initiation factor IF2/eIF5b, domain 3"/>
    <property type="match status" value="1"/>
</dbReference>
<keyword evidence="6" id="KW-0342">GTP-binding</keyword>
<evidence type="ECO:0000313" key="9">
    <source>
        <dbReference type="EMBL" id="VAW38278.1"/>
    </source>
</evidence>
<dbReference type="Gene3D" id="3.40.50.300">
    <property type="entry name" value="P-loop containing nucleotide triphosphate hydrolases"/>
    <property type="match status" value="1"/>
</dbReference>
<dbReference type="Pfam" id="PF08364">
    <property type="entry name" value="IF2_assoc"/>
    <property type="match status" value="1"/>
</dbReference>
<keyword evidence="5" id="KW-0648">Protein biosynthesis</keyword>
<dbReference type="InterPro" id="IPR006847">
    <property type="entry name" value="IF2_N"/>
</dbReference>
<dbReference type="InterPro" id="IPR009061">
    <property type="entry name" value="DNA-bd_dom_put_sf"/>
</dbReference>
<dbReference type="NCBIfam" id="TIGR00231">
    <property type="entry name" value="small_GTP"/>
    <property type="match status" value="1"/>
</dbReference>
<dbReference type="GO" id="GO:0003924">
    <property type="term" value="F:GTPase activity"/>
    <property type="evidence" value="ECO:0007669"/>
    <property type="project" value="InterPro"/>
</dbReference>
<dbReference type="GO" id="GO:0005829">
    <property type="term" value="C:cytosol"/>
    <property type="evidence" value="ECO:0007669"/>
    <property type="project" value="TreeGrafter"/>
</dbReference>
<keyword evidence="4" id="KW-0547">Nucleotide-binding</keyword>
<dbReference type="SUPFAM" id="SSF50447">
    <property type="entry name" value="Translation proteins"/>
    <property type="match status" value="2"/>
</dbReference>
<dbReference type="Gene3D" id="3.40.50.10050">
    <property type="entry name" value="Translation initiation factor IF- 2, domain 3"/>
    <property type="match status" value="1"/>
</dbReference>
<evidence type="ECO:0000259" key="8">
    <source>
        <dbReference type="PROSITE" id="PS51722"/>
    </source>
</evidence>
<accession>A0A3B0V3Z3</accession>
<feature type="compositionally biased region" description="Low complexity" evidence="7">
    <location>
        <begin position="150"/>
        <end position="160"/>
    </location>
</feature>
<keyword evidence="3 9" id="KW-0396">Initiation factor</keyword>
<dbReference type="CDD" id="cd03702">
    <property type="entry name" value="IF2_mtIF2_II"/>
    <property type="match status" value="1"/>
</dbReference>
<protein>
    <submittedName>
        <fullName evidence="9">Translation initiation factor 2</fullName>
    </submittedName>
</protein>
<dbReference type="InterPro" id="IPR000178">
    <property type="entry name" value="TF_IF2_bacterial-like"/>
</dbReference>
<evidence type="ECO:0000256" key="2">
    <source>
        <dbReference type="ARBA" id="ARBA00022490"/>
    </source>
</evidence>
<feature type="compositionally biased region" description="Basic and acidic residues" evidence="7">
    <location>
        <begin position="162"/>
        <end position="171"/>
    </location>
</feature>
<dbReference type="FunFam" id="3.40.50.300:FF:000019">
    <property type="entry name" value="Translation initiation factor IF-2"/>
    <property type="match status" value="1"/>
</dbReference>
<evidence type="ECO:0000256" key="5">
    <source>
        <dbReference type="ARBA" id="ARBA00022917"/>
    </source>
</evidence>
<dbReference type="InterPro" id="IPR005225">
    <property type="entry name" value="Small_GTP-bd"/>
</dbReference>
<dbReference type="FunFam" id="3.40.50.10050:FF:000001">
    <property type="entry name" value="Translation initiation factor IF-2"/>
    <property type="match status" value="1"/>
</dbReference>
<dbReference type="AlphaFoldDB" id="A0A3B0V3Z3"/>
<comment type="similarity">
    <text evidence="1">Belongs to the TRAFAC class translation factor GTPase superfamily. Classic translation factor GTPase family. IF-2 subfamily.</text>
</comment>
<dbReference type="Gene3D" id="2.40.30.10">
    <property type="entry name" value="Translation factors"/>
    <property type="match status" value="2"/>
</dbReference>
<dbReference type="FunFam" id="2.40.30.10:FF:000008">
    <property type="entry name" value="Translation initiation factor IF-2"/>
    <property type="match status" value="1"/>
</dbReference>
<dbReference type="InterPro" id="IPR000795">
    <property type="entry name" value="T_Tr_GTP-bd_dom"/>
</dbReference>
<dbReference type="Pfam" id="PF11987">
    <property type="entry name" value="IF-2"/>
    <property type="match status" value="1"/>
</dbReference>
<dbReference type="SUPFAM" id="SSF52540">
    <property type="entry name" value="P-loop containing nucleoside triphosphate hydrolases"/>
    <property type="match status" value="1"/>
</dbReference>
<dbReference type="Pfam" id="PF22042">
    <property type="entry name" value="EF-G_D2"/>
    <property type="match status" value="1"/>
</dbReference>
<dbReference type="NCBIfam" id="TIGR00487">
    <property type="entry name" value="IF-2"/>
    <property type="match status" value="1"/>
</dbReference>
<dbReference type="InterPro" id="IPR044145">
    <property type="entry name" value="IF2_II"/>
</dbReference>
<dbReference type="CDD" id="cd01887">
    <property type="entry name" value="IF2_eIF5B"/>
    <property type="match status" value="1"/>
</dbReference>
<dbReference type="Pfam" id="PF00009">
    <property type="entry name" value="GTP_EFTU"/>
    <property type="match status" value="1"/>
</dbReference>
<evidence type="ECO:0000256" key="7">
    <source>
        <dbReference type="SAM" id="MobiDB-lite"/>
    </source>
</evidence>
<dbReference type="InterPro" id="IPR053905">
    <property type="entry name" value="EF-G-like_DII"/>
</dbReference>
<dbReference type="InterPro" id="IPR013575">
    <property type="entry name" value="IF2_assoc_dom_bac"/>
</dbReference>
<feature type="region of interest" description="Disordered" evidence="7">
    <location>
        <begin position="224"/>
        <end position="260"/>
    </location>
</feature>
<feature type="region of interest" description="Disordered" evidence="7">
    <location>
        <begin position="150"/>
        <end position="199"/>
    </location>
</feature>
<feature type="domain" description="Tr-type G" evidence="8">
    <location>
        <begin position="383"/>
        <end position="552"/>
    </location>
</feature>
<dbReference type="PANTHER" id="PTHR43381">
    <property type="entry name" value="TRANSLATION INITIATION FACTOR IF-2-RELATED"/>
    <property type="match status" value="1"/>
</dbReference>
<name>A0A3B0V3Z3_9ZZZZ</name>
<dbReference type="PROSITE" id="PS01176">
    <property type="entry name" value="IF2"/>
    <property type="match status" value="1"/>
</dbReference>
<dbReference type="InterPro" id="IPR023115">
    <property type="entry name" value="TIF_IF2_dom3"/>
</dbReference>
<dbReference type="SUPFAM" id="SSF46955">
    <property type="entry name" value="Putative DNA-binding domain"/>
    <property type="match status" value="1"/>
</dbReference>
<dbReference type="FunFam" id="2.40.30.10:FF:000007">
    <property type="entry name" value="Translation initiation factor IF-2"/>
    <property type="match status" value="1"/>
</dbReference>
<feature type="compositionally biased region" description="Basic and acidic residues" evidence="7">
    <location>
        <begin position="224"/>
        <end position="237"/>
    </location>
</feature>
<sequence>MSEVTVKQLAEVLGIALNQLIEQLGSAGISIKSADDTISNEDKRQLLAYLRNSHGKDKKDQSPRKKVVLKRKSTGTLKISSGTGVRSKTKMVNIEVRKKRTFNKPNKIELDEIAKDRQEAQAALNERKIQLAQEEDIRLKAQQQKQAEQQAKLQAANEQQEQLEKAQKEEQVTDTLKPDTPQEVTENTTEEHVEKPVVEVKQTAKEKADQAIEEQVQRQVMAAVEKRKQDKQKREEQSQGTGAAQNKGKSKANTVPGRTKNKYGRKQLHIKGGKRNYNLKPDFKKAEKHGFTKPVADQVKTVAITDSITVADLAKSLAIKSGDVIKELMGMGMMVTINQILDQDTAVLVVEELGHIAQVVESKTIAEELHSQSEEVDDENAVPRPPVVTVMGHVDHGKTSLLDYIRKTKVTDKEAGGITQHIGAYHVTTDKSIITFIDTPGHAAFTAMRMRGAKATDIVILVVAANDGVMPQTIEAVKHAKAAGVPIIVAVNKMDLEGATIEKAKLDLSSHDVIAESFGGDVQFIPVSALTGLGIDELLEAISLQAEVMELKAVVDKPAKGIVVESSLDKGKGPVATVLVKSGTLRKGDMVLSGEQFGRARRMLNELGEEISEAGPSIPVVIQGLSGVPVAGEDFLVVKNEKRAKSAATERKAHERDSRLKVQQAAKLENLLSNMGKEEKLVVNLLIKADVQGSVEALKESLTVLGNDDVEVRAIATGVGGITNADAQLALSAKAIIIGFNVRADKAAREVIKQNNLDLHYFSIIYEAIDNIKAAITGFLGTETKEVIIGTAEVKDVFRSSKFGSIAGCIVLEGTVKHDNPIRVIRDNVVIFEGELESLRRHKDDVKEVKSGTECGIGVKGYNDINPGDEIECYERVEVQKTLD</sequence>
<dbReference type="HAMAP" id="MF_00100_B">
    <property type="entry name" value="IF_2_B"/>
    <property type="match status" value="1"/>
</dbReference>
<dbReference type="InterPro" id="IPR036925">
    <property type="entry name" value="TIF_IF2_dom3_sf"/>
</dbReference>
<organism evidence="9">
    <name type="scientific">hydrothermal vent metagenome</name>
    <dbReference type="NCBI Taxonomy" id="652676"/>
    <lineage>
        <taxon>unclassified sequences</taxon>
        <taxon>metagenomes</taxon>
        <taxon>ecological metagenomes</taxon>
    </lineage>
</organism>
<keyword evidence="2" id="KW-0963">Cytoplasm</keyword>
<dbReference type="Gene3D" id="3.30.56.50">
    <property type="entry name" value="Putative DNA-binding domain, N-terminal subdomain of bacterial translation initiation factor IF2"/>
    <property type="match status" value="1"/>
</dbReference>
<dbReference type="CDD" id="cd03692">
    <property type="entry name" value="mtIF2_IVc"/>
    <property type="match status" value="1"/>
</dbReference>
<dbReference type="InterPro" id="IPR027417">
    <property type="entry name" value="P-loop_NTPase"/>
</dbReference>
<evidence type="ECO:0000256" key="1">
    <source>
        <dbReference type="ARBA" id="ARBA00007733"/>
    </source>
</evidence>
<proteinExistence type="inferred from homology"/>
<dbReference type="Pfam" id="PF04760">
    <property type="entry name" value="IF2_N"/>
    <property type="match status" value="2"/>
</dbReference>
<dbReference type="PROSITE" id="PS51722">
    <property type="entry name" value="G_TR_2"/>
    <property type="match status" value="1"/>
</dbReference>
<dbReference type="GO" id="GO:0003743">
    <property type="term" value="F:translation initiation factor activity"/>
    <property type="evidence" value="ECO:0007669"/>
    <property type="project" value="UniProtKB-KW"/>
</dbReference>
<reference evidence="9" key="1">
    <citation type="submission" date="2018-06" db="EMBL/GenBank/DDBJ databases">
        <authorList>
            <person name="Zhirakovskaya E."/>
        </authorList>
    </citation>
    <scope>NUCLEOTIDE SEQUENCE</scope>
</reference>
<dbReference type="InterPro" id="IPR015760">
    <property type="entry name" value="TIF_IF2"/>
</dbReference>
<evidence type="ECO:0000256" key="4">
    <source>
        <dbReference type="ARBA" id="ARBA00022741"/>
    </source>
</evidence>
<evidence type="ECO:0000256" key="3">
    <source>
        <dbReference type="ARBA" id="ARBA00022540"/>
    </source>
</evidence>
<dbReference type="InterPro" id="IPR009000">
    <property type="entry name" value="Transl_B-barrel_sf"/>
</dbReference>
<gene>
    <name evidence="9" type="ORF">MNBD_GAMMA01-786</name>
</gene>
<dbReference type="PANTHER" id="PTHR43381:SF5">
    <property type="entry name" value="TR-TYPE G DOMAIN-CONTAINING PROTEIN"/>
    <property type="match status" value="1"/>
</dbReference>
<dbReference type="EMBL" id="UOEW01000199">
    <property type="protein sequence ID" value="VAW38278.1"/>
    <property type="molecule type" value="Genomic_DNA"/>
</dbReference>
<dbReference type="GO" id="GO:0005525">
    <property type="term" value="F:GTP binding"/>
    <property type="evidence" value="ECO:0007669"/>
    <property type="project" value="UniProtKB-KW"/>
</dbReference>